<protein>
    <recommendedName>
        <fullName evidence="2">cysteine-S-conjugate beta-lyase</fullName>
        <ecNumber evidence="2">4.4.1.13</ecNumber>
    </recommendedName>
</protein>
<evidence type="ECO:0000256" key="5">
    <source>
        <dbReference type="ARBA" id="ARBA00037974"/>
    </source>
</evidence>
<keyword evidence="8" id="KW-0032">Aminotransferase</keyword>
<dbReference type="InterPro" id="IPR015421">
    <property type="entry name" value="PyrdxlP-dep_Trfase_major"/>
</dbReference>
<evidence type="ECO:0000256" key="6">
    <source>
        <dbReference type="SAM" id="Phobius"/>
    </source>
</evidence>
<accession>A0A2P8R1H4</accession>
<keyword evidence="8" id="KW-0808">Transferase</keyword>
<dbReference type="Proteomes" id="UP000240535">
    <property type="component" value="Unassembled WGS sequence"/>
</dbReference>
<gene>
    <name evidence="8" type="ORF">CQ405_04705</name>
</gene>
<dbReference type="CDD" id="cd00609">
    <property type="entry name" value="AAT_like"/>
    <property type="match status" value="1"/>
</dbReference>
<evidence type="ECO:0000313" key="8">
    <source>
        <dbReference type="EMBL" id="PSM52356.1"/>
    </source>
</evidence>
<dbReference type="Gene3D" id="3.90.1150.10">
    <property type="entry name" value="Aspartate Aminotransferase, domain 1"/>
    <property type="match status" value="1"/>
</dbReference>
<evidence type="ECO:0000256" key="1">
    <source>
        <dbReference type="ARBA" id="ARBA00001933"/>
    </source>
</evidence>
<dbReference type="OrthoDB" id="9803354at2"/>
<dbReference type="InterPro" id="IPR015424">
    <property type="entry name" value="PyrdxlP-dep_Trfase"/>
</dbReference>
<organism evidence="8 9">
    <name type="scientific">Campylobacter blaseri</name>
    <dbReference type="NCBI Taxonomy" id="2042961"/>
    <lineage>
        <taxon>Bacteria</taxon>
        <taxon>Pseudomonadati</taxon>
        <taxon>Campylobacterota</taxon>
        <taxon>Epsilonproteobacteria</taxon>
        <taxon>Campylobacterales</taxon>
        <taxon>Campylobacteraceae</taxon>
        <taxon>Campylobacter</taxon>
    </lineage>
</organism>
<comment type="caution">
    <text evidence="8">The sequence shown here is derived from an EMBL/GenBank/DDBJ whole genome shotgun (WGS) entry which is preliminary data.</text>
</comment>
<reference evidence="9" key="1">
    <citation type="submission" date="2017-10" db="EMBL/GenBank/DDBJ databases">
        <title>Campylobacter species from seals.</title>
        <authorList>
            <person name="Gilbert M.J."/>
            <person name="Zomer A.L."/>
            <person name="Timmerman A.J."/>
            <person name="Duim B."/>
            <person name="Wagenaar J.A."/>
        </authorList>
    </citation>
    <scope>NUCLEOTIDE SEQUENCE [LARGE SCALE GENOMIC DNA]</scope>
    <source>
        <strain evidence="9">17S00004-5</strain>
    </source>
</reference>
<comment type="similarity">
    <text evidence="5">Belongs to the class-II pyridoxal-phosphate-dependent aminotransferase family. MalY/PatB cystathionine beta-lyase subfamily.</text>
</comment>
<dbReference type="Pfam" id="PF00155">
    <property type="entry name" value="Aminotran_1_2"/>
    <property type="match status" value="1"/>
</dbReference>
<proteinExistence type="inferred from homology"/>
<keyword evidence="3" id="KW-0663">Pyridoxal phosphate</keyword>
<sequence length="394" mass="45570">MKYDFKNYIDKTNTGSFKWNLMRLKGKNIEKGIIPFSVADMEFKIAPQIIKSLKDTLDKPHLGYTKPDEKYFKSIIKWFKKRHEFQIKKEWILISPGIVIALFSAVRAYTKKGDGVIIMTPVYPPFYNSISMNERKIIENKLIFKNNRYEIDFKDLEEKAKDKNNKMLILCSPHNPVGRVWSKEELIKIGKICLQNGIVVVSDEIHCDLIMKDYKHTVFSSISKEFADISVTCTAPSKSFNIAGLQASNLIIKNKKLREKFSNELKKQGLTGLNSFAYIATKTAYNKCEDWLNDAIEIIGKNEKKVHRFFKKYIPQISACKLEGTYLMWINLRNLNLSEEEIENILINKAQIFANKGLMFGKNGEGFIRLNIACPTRDLKKALRRLKTALENII</sequence>
<dbReference type="GO" id="GO:0008483">
    <property type="term" value="F:transaminase activity"/>
    <property type="evidence" value="ECO:0007669"/>
    <property type="project" value="UniProtKB-KW"/>
</dbReference>
<keyword evidence="6" id="KW-1133">Transmembrane helix</keyword>
<dbReference type="InterPro" id="IPR004839">
    <property type="entry name" value="Aminotransferase_I/II_large"/>
</dbReference>
<evidence type="ECO:0000256" key="3">
    <source>
        <dbReference type="ARBA" id="ARBA00022898"/>
    </source>
</evidence>
<dbReference type="GO" id="GO:0030170">
    <property type="term" value="F:pyridoxal phosphate binding"/>
    <property type="evidence" value="ECO:0007669"/>
    <property type="project" value="InterPro"/>
</dbReference>
<evidence type="ECO:0000256" key="4">
    <source>
        <dbReference type="ARBA" id="ARBA00023239"/>
    </source>
</evidence>
<dbReference type="NCBIfam" id="TIGR04350">
    <property type="entry name" value="C_S_lyase_PatB"/>
    <property type="match status" value="1"/>
</dbReference>
<feature type="domain" description="Aminotransferase class I/classII large" evidence="7">
    <location>
        <begin position="33"/>
        <end position="386"/>
    </location>
</feature>
<dbReference type="Gene3D" id="3.40.640.10">
    <property type="entry name" value="Type I PLP-dependent aspartate aminotransferase-like (Major domain)"/>
    <property type="match status" value="1"/>
</dbReference>
<keyword evidence="6" id="KW-0472">Membrane</keyword>
<dbReference type="InterPro" id="IPR051798">
    <property type="entry name" value="Class-II_PLP-Dep_Aminotrans"/>
</dbReference>
<keyword evidence="4" id="KW-0456">Lyase</keyword>
<dbReference type="InterPro" id="IPR015422">
    <property type="entry name" value="PyrdxlP-dep_Trfase_small"/>
</dbReference>
<dbReference type="EC" id="4.4.1.13" evidence="2"/>
<name>A0A2P8R1H4_9BACT</name>
<dbReference type="SUPFAM" id="SSF53383">
    <property type="entry name" value="PLP-dependent transferases"/>
    <property type="match status" value="1"/>
</dbReference>
<dbReference type="AlphaFoldDB" id="A0A2P8R1H4"/>
<dbReference type="EMBL" id="PDHH01000003">
    <property type="protein sequence ID" value="PSM52356.1"/>
    <property type="molecule type" value="Genomic_DNA"/>
</dbReference>
<keyword evidence="6" id="KW-0812">Transmembrane</keyword>
<dbReference type="PANTHER" id="PTHR43525:SF1">
    <property type="entry name" value="PROTEIN MALY"/>
    <property type="match status" value="1"/>
</dbReference>
<comment type="cofactor">
    <cofactor evidence="1">
        <name>pyridoxal 5'-phosphate</name>
        <dbReference type="ChEBI" id="CHEBI:597326"/>
    </cofactor>
</comment>
<dbReference type="InterPro" id="IPR027619">
    <property type="entry name" value="C-S_lyase_PatB-like"/>
</dbReference>
<evidence type="ECO:0000313" key="9">
    <source>
        <dbReference type="Proteomes" id="UP000240535"/>
    </source>
</evidence>
<dbReference type="GO" id="GO:0047804">
    <property type="term" value="F:cysteine-S-conjugate beta-lyase activity"/>
    <property type="evidence" value="ECO:0007669"/>
    <property type="project" value="UniProtKB-EC"/>
</dbReference>
<feature type="transmembrane region" description="Helical" evidence="6">
    <location>
        <begin position="91"/>
        <end position="110"/>
    </location>
</feature>
<dbReference type="RefSeq" id="WP_106871189.1">
    <property type="nucleotide sequence ID" value="NZ_CP053841.1"/>
</dbReference>
<dbReference type="PANTHER" id="PTHR43525">
    <property type="entry name" value="PROTEIN MALY"/>
    <property type="match status" value="1"/>
</dbReference>
<evidence type="ECO:0000256" key="2">
    <source>
        <dbReference type="ARBA" id="ARBA00012224"/>
    </source>
</evidence>
<evidence type="ECO:0000259" key="7">
    <source>
        <dbReference type="Pfam" id="PF00155"/>
    </source>
</evidence>
<keyword evidence="9" id="KW-1185">Reference proteome</keyword>